<name>A0A218VZD0_PUNGR</name>
<dbReference type="Pfam" id="PF13361">
    <property type="entry name" value="UvrD_C"/>
    <property type="match status" value="1"/>
</dbReference>
<keyword evidence="3" id="KW-0347">Helicase</keyword>
<dbReference type="InterPro" id="IPR027417">
    <property type="entry name" value="P-loop_NTPase"/>
</dbReference>
<protein>
    <recommendedName>
        <fullName evidence="5">UvrD-like helicase C-terminal domain-containing protein</fullName>
    </recommendedName>
</protein>
<sequence>MDYVYIDEVQDLTMRQIGLFKYVSHNFEEGFVFSGDTAQTIGRGIDFKFEDVRRLFYNYFMQETVGGWKISKIFQLSQNFRMHSGILKLAQSVTDLLCHFFPLFVDVLGQETSHICGESPIFLELEMNQNSVVSIFGERGNVAGLGPEQVIIVHDDRAREEVLGHVGKQALVLTLTECKGLEFQDVVLYNFFGSSPMKNQWRVVYEYMMGRNLLDNSFSGRYPQFKPARHNILCSELKQLYVAITRARQRLWICENNRQFAGAMLDYWRKLSLIQCKTEKLDSSRHYAYPRA</sequence>
<dbReference type="Proteomes" id="UP000197138">
    <property type="component" value="Unassembled WGS sequence"/>
</dbReference>
<dbReference type="PANTHER" id="PTHR21529">
    <property type="entry name" value="MAMMARY TURMOR VIRUS RECEPTOR HOMOLOG 1, 2 MTVR1, 2"/>
    <property type="match status" value="1"/>
</dbReference>
<evidence type="ECO:0000256" key="2">
    <source>
        <dbReference type="ARBA" id="ARBA00022801"/>
    </source>
</evidence>
<evidence type="ECO:0000256" key="1">
    <source>
        <dbReference type="ARBA" id="ARBA00022741"/>
    </source>
</evidence>
<dbReference type="PANTHER" id="PTHR21529:SF4">
    <property type="entry name" value="TPR AND ANKYRIN REPEAT-CONTAINING PROTEIN 1"/>
    <property type="match status" value="1"/>
</dbReference>
<gene>
    <name evidence="6" type="ORF">CDL15_Pgr017116</name>
</gene>
<organism evidence="6 7">
    <name type="scientific">Punica granatum</name>
    <name type="common">Pomegranate</name>
    <dbReference type="NCBI Taxonomy" id="22663"/>
    <lineage>
        <taxon>Eukaryota</taxon>
        <taxon>Viridiplantae</taxon>
        <taxon>Streptophyta</taxon>
        <taxon>Embryophyta</taxon>
        <taxon>Tracheophyta</taxon>
        <taxon>Spermatophyta</taxon>
        <taxon>Magnoliopsida</taxon>
        <taxon>eudicotyledons</taxon>
        <taxon>Gunneridae</taxon>
        <taxon>Pentapetalae</taxon>
        <taxon>rosids</taxon>
        <taxon>malvids</taxon>
        <taxon>Myrtales</taxon>
        <taxon>Lythraceae</taxon>
        <taxon>Punica</taxon>
    </lineage>
</organism>
<keyword evidence="2" id="KW-0378">Hydrolase</keyword>
<dbReference type="GO" id="GO:0016787">
    <property type="term" value="F:hydrolase activity"/>
    <property type="evidence" value="ECO:0007669"/>
    <property type="project" value="UniProtKB-KW"/>
</dbReference>
<proteinExistence type="predicted"/>
<dbReference type="InterPro" id="IPR039904">
    <property type="entry name" value="TRANK1"/>
</dbReference>
<evidence type="ECO:0000259" key="5">
    <source>
        <dbReference type="Pfam" id="PF13361"/>
    </source>
</evidence>
<evidence type="ECO:0000256" key="4">
    <source>
        <dbReference type="ARBA" id="ARBA00022840"/>
    </source>
</evidence>
<reference evidence="7" key="1">
    <citation type="journal article" date="2017" name="Plant J.">
        <title>The pomegranate (Punica granatum L.) genome and the genomics of punicalagin biosynthesis.</title>
        <authorList>
            <person name="Qin G."/>
            <person name="Xu C."/>
            <person name="Ming R."/>
            <person name="Tang H."/>
            <person name="Guyot R."/>
            <person name="Kramer E.M."/>
            <person name="Hu Y."/>
            <person name="Yi X."/>
            <person name="Qi Y."/>
            <person name="Xu X."/>
            <person name="Gao Z."/>
            <person name="Pan H."/>
            <person name="Jian J."/>
            <person name="Tian Y."/>
            <person name="Yue Z."/>
            <person name="Xu Y."/>
        </authorList>
    </citation>
    <scope>NUCLEOTIDE SEQUENCE [LARGE SCALE GENOMIC DNA]</scope>
    <source>
        <strain evidence="7">cv. Dabenzi</strain>
    </source>
</reference>
<evidence type="ECO:0000313" key="7">
    <source>
        <dbReference type="Proteomes" id="UP000197138"/>
    </source>
</evidence>
<dbReference type="GO" id="GO:0005524">
    <property type="term" value="F:ATP binding"/>
    <property type="evidence" value="ECO:0007669"/>
    <property type="project" value="UniProtKB-KW"/>
</dbReference>
<dbReference type="AlphaFoldDB" id="A0A218VZD0"/>
<dbReference type="GO" id="GO:0004386">
    <property type="term" value="F:helicase activity"/>
    <property type="evidence" value="ECO:0007669"/>
    <property type="project" value="UniProtKB-KW"/>
</dbReference>
<accession>A0A218VZD0</accession>
<dbReference type="InterPro" id="IPR014017">
    <property type="entry name" value="DNA_helicase_UvrD-like_C"/>
</dbReference>
<dbReference type="Gene3D" id="3.40.50.300">
    <property type="entry name" value="P-loop containing nucleotide triphosphate hydrolases"/>
    <property type="match status" value="1"/>
</dbReference>
<evidence type="ECO:0000313" key="6">
    <source>
        <dbReference type="EMBL" id="OWM65619.1"/>
    </source>
</evidence>
<evidence type="ECO:0000256" key="3">
    <source>
        <dbReference type="ARBA" id="ARBA00022806"/>
    </source>
</evidence>
<dbReference type="EMBL" id="MTKT01005569">
    <property type="protein sequence ID" value="OWM65619.1"/>
    <property type="molecule type" value="Genomic_DNA"/>
</dbReference>
<dbReference type="SUPFAM" id="SSF52540">
    <property type="entry name" value="P-loop containing nucleoside triphosphate hydrolases"/>
    <property type="match status" value="1"/>
</dbReference>
<feature type="domain" description="UvrD-like helicase C-terminal" evidence="5">
    <location>
        <begin position="168"/>
        <end position="255"/>
    </location>
</feature>
<keyword evidence="4" id="KW-0067">ATP-binding</keyword>
<comment type="caution">
    <text evidence="6">The sequence shown here is derived from an EMBL/GenBank/DDBJ whole genome shotgun (WGS) entry which is preliminary data.</text>
</comment>
<keyword evidence="1" id="KW-0547">Nucleotide-binding</keyword>